<dbReference type="PANTHER" id="PTHR43549:SF3">
    <property type="entry name" value="MULTIDRUG RESISTANCE PROTEIN YPNP-RELATED"/>
    <property type="match status" value="1"/>
</dbReference>
<feature type="transmembrane region" description="Helical" evidence="7">
    <location>
        <begin position="283"/>
        <end position="305"/>
    </location>
</feature>
<evidence type="ECO:0000256" key="7">
    <source>
        <dbReference type="SAM" id="Phobius"/>
    </source>
</evidence>
<feature type="transmembrane region" description="Helical" evidence="7">
    <location>
        <begin position="418"/>
        <end position="436"/>
    </location>
</feature>
<proteinExistence type="predicted"/>
<organism evidence="8 9">
    <name type="scientific">Collinsella ureilytica</name>
    <dbReference type="NCBI Taxonomy" id="2869515"/>
    <lineage>
        <taxon>Bacteria</taxon>
        <taxon>Bacillati</taxon>
        <taxon>Actinomycetota</taxon>
        <taxon>Coriobacteriia</taxon>
        <taxon>Coriobacteriales</taxon>
        <taxon>Coriobacteriaceae</taxon>
        <taxon>Collinsella</taxon>
    </lineage>
</organism>
<evidence type="ECO:0000313" key="8">
    <source>
        <dbReference type="EMBL" id="MBY4797305.1"/>
    </source>
</evidence>
<dbReference type="Proteomes" id="UP000700908">
    <property type="component" value="Unassembled WGS sequence"/>
</dbReference>
<name>A0ABS7MJP1_9ACTN</name>
<feature type="transmembrane region" description="Helical" evidence="7">
    <location>
        <begin position="234"/>
        <end position="263"/>
    </location>
</feature>
<dbReference type="InterPro" id="IPR002528">
    <property type="entry name" value="MATE_fam"/>
</dbReference>
<dbReference type="InterPro" id="IPR052031">
    <property type="entry name" value="Membrane_Transporter-Flippase"/>
</dbReference>
<dbReference type="PANTHER" id="PTHR43549">
    <property type="entry name" value="MULTIDRUG RESISTANCE PROTEIN YPNP-RELATED"/>
    <property type="match status" value="1"/>
</dbReference>
<keyword evidence="9" id="KW-1185">Reference proteome</keyword>
<evidence type="ECO:0000256" key="5">
    <source>
        <dbReference type="ARBA" id="ARBA00022989"/>
    </source>
</evidence>
<feature type="transmembrane region" description="Helical" evidence="7">
    <location>
        <begin position="195"/>
        <end position="213"/>
    </location>
</feature>
<evidence type="ECO:0000256" key="6">
    <source>
        <dbReference type="ARBA" id="ARBA00023136"/>
    </source>
</evidence>
<evidence type="ECO:0000256" key="2">
    <source>
        <dbReference type="ARBA" id="ARBA00022448"/>
    </source>
</evidence>
<feature type="transmembrane region" description="Helical" evidence="7">
    <location>
        <begin position="350"/>
        <end position="375"/>
    </location>
</feature>
<evidence type="ECO:0000313" key="9">
    <source>
        <dbReference type="Proteomes" id="UP000700908"/>
    </source>
</evidence>
<evidence type="ECO:0000256" key="4">
    <source>
        <dbReference type="ARBA" id="ARBA00022692"/>
    </source>
</evidence>
<gene>
    <name evidence="8" type="ORF">K6V98_02855</name>
</gene>
<dbReference type="EMBL" id="JAIMFO010000005">
    <property type="protein sequence ID" value="MBY4797305.1"/>
    <property type="molecule type" value="Genomic_DNA"/>
</dbReference>
<dbReference type="CDD" id="cd13138">
    <property type="entry name" value="MATE_yoeA_like"/>
    <property type="match status" value="1"/>
</dbReference>
<protein>
    <submittedName>
        <fullName evidence="8">MATE family efflux transporter</fullName>
    </submittedName>
</protein>
<keyword evidence="2" id="KW-0813">Transport</keyword>
<dbReference type="Pfam" id="PF01554">
    <property type="entry name" value="MatE"/>
    <property type="match status" value="2"/>
</dbReference>
<keyword evidence="4 7" id="KW-0812">Transmembrane</keyword>
<feature type="transmembrane region" description="Helical" evidence="7">
    <location>
        <begin position="20"/>
        <end position="37"/>
    </location>
</feature>
<feature type="transmembrane region" description="Helical" evidence="7">
    <location>
        <begin position="317"/>
        <end position="338"/>
    </location>
</feature>
<keyword evidence="5 7" id="KW-1133">Transmembrane helix</keyword>
<feature type="transmembrane region" description="Helical" evidence="7">
    <location>
        <begin position="387"/>
        <end position="406"/>
    </location>
</feature>
<reference evidence="8 9" key="1">
    <citation type="submission" date="2021-08" db="EMBL/GenBank/DDBJ databases">
        <title>Collinsella faecalis sp. nov. isolated from swine faeces.</title>
        <authorList>
            <person name="Oh B.S."/>
            <person name="Lee J.H."/>
        </authorList>
    </citation>
    <scope>NUCLEOTIDE SEQUENCE [LARGE SCALE GENOMIC DNA]</scope>
    <source>
        <strain evidence="8 9">AGMB00827</strain>
    </source>
</reference>
<comment type="caution">
    <text evidence="8">The sequence shown here is derived from an EMBL/GenBank/DDBJ whole genome shotgun (WGS) entry which is preliminary data.</text>
</comment>
<comment type="subcellular location">
    <subcellularLocation>
        <location evidence="1">Cell membrane</location>
        <topology evidence="1">Multi-pass membrane protein</topology>
    </subcellularLocation>
</comment>
<keyword evidence="6 7" id="KW-0472">Membrane</keyword>
<evidence type="ECO:0000256" key="1">
    <source>
        <dbReference type="ARBA" id="ARBA00004651"/>
    </source>
</evidence>
<sequence length="456" mass="48964">MSVKTTDFIKGDMTTSVIRFAFPLLCANLVQLLYSAADALFAGNMVGTAGIAAIGASSLVVTCVISFLAGFSVGVNVLVASKFGAQDTEALNRAFSISMLLALLLGVLFCIAGIAWSDELINLMAVPASVRADALSYVRIYFCSLPFIALYDNVASCLRGVGDSKTPLYAQIVGGIVNVALDAYALGVLDLGIDGVAWASCFSQGVAFLIAHFRARKLLEWHFSGSSPRSIFKIVRSIFAVGFPVAIQALCVTLSNTLIQMAINATGETNVAAFTAYFKIEMLIYAPLVALGQTTTVLAAQNIGAQHHWRVHLGVRRCILFGTIFAAIAAALLLVFRFPVVALFDQNAEVVAAGGLVMMTTFPFYWIYTFIEVYAGVCRGIGKAKEATMISLLCFVAMRLALLTLAQHLGFGLRGIAAIYPMTWVSTALLLGIYYYKFAHKKLHPAPHKQRVVSSE</sequence>
<feature type="transmembrane region" description="Helical" evidence="7">
    <location>
        <begin position="49"/>
        <end position="79"/>
    </location>
</feature>
<feature type="transmembrane region" description="Helical" evidence="7">
    <location>
        <begin position="91"/>
        <end position="116"/>
    </location>
</feature>
<evidence type="ECO:0000256" key="3">
    <source>
        <dbReference type="ARBA" id="ARBA00022475"/>
    </source>
</evidence>
<dbReference type="PIRSF" id="PIRSF006603">
    <property type="entry name" value="DinF"/>
    <property type="match status" value="1"/>
</dbReference>
<keyword evidence="3" id="KW-1003">Cell membrane</keyword>
<dbReference type="NCBIfam" id="TIGR00797">
    <property type="entry name" value="matE"/>
    <property type="match status" value="1"/>
</dbReference>
<dbReference type="InterPro" id="IPR048279">
    <property type="entry name" value="MdtK-like"/>
</dbReference>
<dbReference type="RefSeq" id="WP_222199074.1">
    <property type="nucleotide sequence ID" value="NZ_JAIMFO010000005.1"/>
</dbReference>
<accession>A0ABS7MJP1</accession>